<dbReference type="SUPFAM" id="SSF54909">
    <property type="entry name" value="Dimeric alpha+beta barrel"/>
    <property type="match status" value="1"/>
</dbReference>
<dbReference type="InterPro" id="IPR011008">
    <property type="entry name" value="Dimeric_a/b-barrel"/>
</dbReference>
<dbReference type="Pfam" id="PF01037">
    <property type="entry name" value="AsnC_trans_reg"/>
    <property type="match status" value="1"/>
</dbReference>
<dbReference type="Proteomes" id="UP000637819">
    <property type="component" value="Chromosome"/>
</dbReference>
<dbReference type="InterPro" id="IPR019887">
    <property type="entry name" value="Tscrpt_reg_AsnC/Lrp_C"/>
</dbReference>
<sequence>MSRAFVLIDVATGMSETVCDSVREVDGVAEAYVITGDFDVVVELEGERPHDLLSTVTSAVRPLEDVGTTRTYVCLD</sequence>
<organism evidence="2 3">
    <name type="scientific">Haloterrigena salifodinae</name>
    <dbReference type="NCBI Taxonomy" id="2675099"/>
    <lineage>
        <taxon>Archaea</taxon>
        <taxon>Methanobacteriati</taxon>
        <taxon>Methanobacteriota</taxon>
        <taxon>Stenosarchaea group</taxon>
        <taxon>Halobacteria</taxon>
        <taxon>Halobacteriales</taxon>
        <taxon>Natrialbaceae</taxon>
        <taxon>Haloterrigena</taxon>
    </lineage>
</organism>
<evidence type="ECO:0000259" key="1">
    <source>
        <dbReference type="Pfam" id="PF01037"/>
    </source>
</evidence>
<evidence type="ECO:0000313" key="3">
    <source>
        <dbReference type="Proteomes" id="UP000637819"/>
    </source>
</evidence>
<dbReference type="EMBL" id="CP069188">
    <property type="protein sequence ID" value="QRV13372.1"/>
    <property type="molecule type" value="Genomic_DNA"/>
</dbReference>
<dbReference type="Gene3D" id="3.30.70.920">
    <property type="match status" value="1"/>
</dbReference>
<evidence type="ECO:0000313" key="2">
    <source>
        <dbReference type="EMBL" id="QRV13372.1"/>
    </source>
</evidence>
<accession>A0A8T8DVP8</accession>
<reference evidence="2 3" key="1">
    <citation type="submission" date="2021-01" db="EMBL/GenBank/DDBJ databases">
        <title>Genome Sequence and Methylation Pattern of Haloterrigena salifodinae BOL5-1, An Extremely Halophilic Archaeon from a Bolivian Salt Mine.</title>
        <authorList>
            <person name="DasSarma P."/>
            <person name="Anton B.P."/>
            <person name="DasSarma S.L."/>
            <person name="von Ehrenheim H.A.L."/>
            <person name="Martinez F.L."/>
            <person name="Guzman D."/>
            <person name="Roberts R.J."/>
            <person name="DasSarma S."/>
        </authorList>
    </citation>
    <scope>NUCLEOTIDE SEQUENCE [LARGE SCALE GENOMIC DNA]</scope>
    <source>
        <strain evidence="2 3">BOL5-1</strain>
    </source>
</reference>
<dbReference type="GeneID" id="62875519"/>
<dbReference type="AlphaFoldDB" id="A0A8T8DVP8"/>
<proteinExistence type="predicted"/>
<feature type="domain" description="Transcription regulator AsnC/Lrp ligand binding" evidence="1">
    <location>
        <begin position="6"/>
        <end position="75"/>
    </location>
</feature>
<protein>
    <submittedName>
        <fullName evidence="2">Lrp/AsnC ligand binding domain-containing protein</fullName>
    </submittedName>
</protein>
<dbReference type="RefSeq" id="WP_204746445.1">
    <property type="nucleotide sequence ID" value="NZ_CP069188.1"/>
</dbReference>
<dbReference type="OrthoDB" id="8136at2157"/>
<gene>
    <name evidence="2" type="ORF">JMJ58_10305</name>
</gene>
<keyword evidence="3" id="KW-1185">Reference proteome</keyword>
<name>A0A8T8DVP8_9EURY</name>
<dbReference type="KEGG" id="hsal:JMJ58_10305"/>